<dbReference type="Proteomes" id="UP001205185">
    <property type="component" value="Unassembled WGS sequence"/>
</dbReference>
<dbReference type="InterPro" id="IPR000600">
    <property type="entry name" value="ROK"/>
</dbReference>
<gene>
    <name evidence="2" type="ORF">LV75_000985</name>
</gene>
<comment type="caution">
    <text evidence="2">The sequence shown here is derived from an EMBL/GenBank/DDBJ whole genome shotgun (WGS) entry which is preliminary data.</text>
</comment>
<organism evidence="2 3">
    <name type="scientific">Actinokineospora diospyrosa</name>
    <dbReference type="NCBI Taxonomy" id="103728"/>
    <lineage>
        <taxon>Bacteria</taxon>
        <taxon>Bacillati</taxon>
        <taxon>Actinomycetota</taxon>
        <taxon>Actinomycetes</taxon>
        <taxon>Pseudonocardiales</taxon>
        <taxon>Pseudonocardiaceae</taxon>
        <taxon>Actinokineospora</taxon>
    </lineage>
</organism>
<dbReference type="PANTHER" id="PTHR18964:SF149">
    <property type="entry name" value="BIFUNCTIONAL UDP-N-ACETYLGLUCOSAMINE 2-EPIMERASE_N-ACETYLMANNOSAMINE KINASE"/>
    <property type="match status" value="1"/>
</dbReference>
<dbReference type="SUPFAM" id="SSF53067">
    <property type="entry name" value="Actin-like ATPase domain"/>
    <property type="match status" value="1"/>
</dbReference>
<sequence length="299" mass="30252">MAADQHVVAVDVGGTSIKAALVDRDLRAVATLREPTRRNGEVADVGQIAELVNRLAAGHDVVGAGVAVPGIVDDGVGLVRAAVNLGWVDVPLRDEIAAGTDVPLLVRHDVRTGGLAEFTVGAGKGADDALFISVGTGIAAAVHVDGRTLGASGYAGEIGHVVVDPGGAVCGCGTRGCLETLAAAPAFARRYQERTGRTISDAAGVAGLLATDADARAVWQDAVNALATALLDAVTLFGPAIIIIGGGVAEAGETLVGPVREELYSRLRFQRRPEVVRAALGQDAGRVGAALLGWQAAKS</sequence>
<dbReference type="InterPro" id="IPR043129">
    <property type="entry name" value="ATPase_NBD"/>
</dbReference>
<dbReference type="PANTHER" id="PTHR18964">
    <property type="entry name" value="ROK (REPRESSOR, ORF, KINASE) FAMILY"/>
    <property type="match status" value="1"/>
</dbReference>
<name>A0ABT1I790_9PSEU</name>
<evidence type="ECO:0000256" key="1">
    <source>
        <dbReference type="ARBA" id="ARBA00006479"/>
    </source>
</evidence>
<evidence type="ECO:0000313" key="2">
    <source>
        <dbReference type="EMBL" id="MCP2268499.1"/>
    </source>
</evidence>
<evidence type="ECO:0000313" key="3">
    <source>
        <dbReference type="Proteomes" id="UP001205185"/>
    </source>
</evidence>
<keyword evidence="3" id="KW-1185">Reference proteome</keyword>
<dbReference type="RefSeq" id="WP_253885384.1">
    <property type="nucleotide sequence ID" value="NZ_BAAAVB010000006.1"/>
</dbReference>
<dbReference type="EMBL" id="JAMTCO010000002">
    <property type="protein sequence ID" value="MCP2268499.1"/>
    <property type="molecule type" value="Genomic_DNA"/>
</dbReference>
<accession>A0ABT1I790</accession>
<proteinExistence type="inferred from homology"/>
<dbReference type="Gene3D" id="3.30.420.40">
    <property type="match status" value="2"/>
</dbReference>
<dbReference type="Pfam" id="PF00480">
    <property type="entry name" value="ROK"/>
    <property type="match status" value="1"/>
</dbReference>
<protein>
    <submittedName>
        <fullName evidence="2">Glucokinase</fullName>
    </submittedName>
</protein>
<reference evidence="2 3" key="1">
    <citation type="submission" date="2022-06" db="EMBL/GenBank/DDBJ databases">
        <title>Genomic Encyclopedia of Archaeal and Bacterial Type Strains, Phase II (KMG-II): from individual species to whole genera.</title>
        <authorList>
            <person name="Goeker M."/>
        </authorList>
    </citation>
    <scope>NUCLEOTIDE SEQUENCE [LARGE SCALE GENOMIC DNA]</scope>
    <source>
        <strain evidence="2 3">DSM 44255</strain>
    </source>
</reference>
<comment type="similarity">
    <text evidence="1">Belongs to the ROK (NagC/XylR) family.</text>
</comment>